<feature type="region of interest" description="Disordered" evidence="1">
    <location>
        <begin position="1"/>
        <end position="50"/>
    </location>
</feature>
<dbReference type="InterPro" id="IPR027268">
    <property type="entry name" value="Peptidase_M4/M1_CTD_sf"/>
</dbReference>
<name>A0ABQ4BA98_9ACTN</name>
<evidence type="ECO:0008006" key="4">
    <source>
        <dbReference type="Google" id="ProtNLM"/>
    </source>
</evidence>
<dbReference type="Proteomes" id="UP000624709">
    <property type="component" value="Unassembled WGS sequence"/>
</dbReference>
<organism evidence="2 3">
    <name type="scientific">Actinoplanes palleronii</name>
    <dbReference type="NCBI Taxonomy" id="113570"/>
    <lineage>
        <taxon>Bacteria</taxon>
        <taxon>Bacillati</taxon>
        <taxon>Actinomycetota</taxon>
        <taxon>Actinomycetes</taxon>
        <taxon>Micromonosporales</taxon>
        <taxon>Micromonosporaceae</taxon>
        <taxon>Actinoplanes</taxon>
    </lineage>
</organism>
<comment type="caution">
    <text evidence="2">The sequence shown here is derived from an EMBL/GenBank/DDBJ whole genome shotgun (WGS) entry which is preliminary data.</text>
</comment>
<keyword evidence="3" id="KW-1185">Reference proteome</keyword>
<accession>A0ABQ4BA98</accession>
<proteinExistence type="predicted"/>
<sequence>MPRPRESPDPSYGPPPAHWGPPPPAPWGAPPAPPAPAPWGPPPFPPIPPAPQRNWKPAVFATLAAVILAAGAGAAVLWPARDEPAKADAATAPARPATPFELVAERLQKQAEALTKGDEKAWLAFVDPAKKTLVTRYRTMFRNLRTLEISHAEFHADKLEGTTATKVVTQAALGYCFSGVACPDWRKNYDEGPAKVTYRLTFQQVRGQWVITELNDQAGVENNYLQPAPWDNRALTFVKGKRVIVAGPSSQAKQLKQVLALAEKAAKVADRYAGYVNNPQRRYRVYVADEKGWKNWYGGIKEKWVIGYEMPLNSTGGDIVLRAKSSADRGQLAVTIQHELAHVVTLAGGTWETTDDQWLVEGVAEYIGALPRKPQDTGNHDVLTEAFQRRGMPKSIAVPSLADNADDLTVNTLYAMGHYATACMAAKFGDRKLLQFTNLVLREAKKPDEASRTAYGKPFATVDKACLSWIRDRV</sequence>
<dbReference type="Gene3D" id="1.10.390.10">
    <property type="entry name" value="Neutral Protease Domain 2"/>
    <property type="match status" value="1"/>
</dbReference>
<evidence type="ECO:0000313" key="3">
    <source>
        <dbReference type="Proteomes" id="UP000624709"/>
    </source>
</evidence>
<gene>
    <name evidence="2" type="ORF">Apa02nite_037440</name>
</gene>
<protein>
    <recommendedName>
        <fullName evidence="4">Peptidase MA superfamily protein</fullName>
    </recommendedName>
</protein>
<dbReference type="EMBL" id="BOMS01000051">
    <property type="protein sequence ID" value="GIE67636.1"/>
    <property type="molecule type" value="Genomic_DNA"/>
</dbReference>
<feature type="compositionally biased region" description="Pro residues" evidence="1">
    <location>
        <begin position="11"/>
        <end position="50"/>
    </location>
</feature>
<evidence type="ECO:0000256" key="1">
    <source>
        <dbReference type="SAM" id="MobiDB-lite"/>
    </source>
</evidence>
<evidence type="ECO:0000313" key="2">
    <source>
        <dbReference type="EMBL" id="GIE67636.1"/>
    </source>
</evidence>
<reference evidence="2 3" key="1">
    <citation type="submission" date="2021-01" db="EMBL/GenBank/DDBJ databases">
        <title>Whole genome shotgun sequence of Actinoplanes palleronii NBRC 14916.</title>
        <authorList>
            <person name="Komaki H."/>
            <person name="Tamura T."/>
        </authorList>
    </citation>
    <scope>NUCLEOTIDE SEQUENCE [LARGE SCALE GENOMIC DNA]</scope>
    <source>
        <strain evidence="2 3">NBRC 14916</strain>
    </source>
</reference>